<keyword evidence="2" id="KW-0805">Transcription regulation</keyword>
<sequence length="300" mass="32108">MDRLTSMAVFVCVAERGSFAAAGAALRLSGTMVANHVAALERHLGATLIHRTTRRHALTAVGTAYLERCRDVLASVAAADRVADQLTAEPSGLLRVTAPVSYGVHRLTPLLRAYQQRYPAVQVALNLNDRLVDLEEEGYDLAIRSGTPAPDCPLVARLLQTSRMRIAASADYLARHGTPAHPQDLASHNVLGFAAWGDAPQLRFSRDGETVCLPFKPGLTINNGQALLVAALAGHGIVVQADVLLDEPIATGLLQPLLPGWTLPQRPVYVMRKPDRVPGARVRSFVDFLVAALAGAQATE</sequence>
<keyword evidence="7" id="KW-1185">Reference proteome</keyword>
<proteinExistence type="inferred from homology"/>
<dbReference type="SUPFAM" id="SSF53850">
    <property type="entry name" value="Periplasmic binding protein-like II"/>
    <property type="match status" value="1"/>
</dbReference>
<dbReference type="Gene3D" id="1.10.10.10">
    <property type="entry name" value="Winged helix-like DNA-binding domain superfamily/Winged helix DNA-binding domain"/>
    <property type="match status" value="1"/>
</dbReference>
<dbReference type="InterPro" id="IPR058163">
    <property type="entry name" value="LysR-type_TF_proteobact-type"/>
</dbReference>
<accession>A0ABY6DMP1</accession>
<dbReference type="SUPFAM" id="SSF46785">
    <property type="entry name" value="Winged helix' DNA-binding domain"/>
    <property type="match status" value="1"/>
</dbReference>
<evidence type="ECO:0000313" key="7">
    <source>
        <dbReference type="Proteomes" id="UP001061302"/>
    </source>
</evidence>
<dbReference type="EMBL" id="CP106753">
    <property type="protein sequence ID" value="UXY14963.1"/>
    <property type="molecule type" value="Genomic_DNA"/>
</dbReference>
<comment type="similarity">
    <text evidence="1">Belongs to the LysR transcriptional regulatory family.</text>
</comment>
<evidence type="ECO:0000256" key="2">
    <source>
        <dbReference type="ARBA" id="ARBA00023015"/>
    </source>
</evidence>
<dbReference type="Proteomes" id="UP001061302">
    <property type="component" value="Chromosome"/>
</dbReference>
<evidence type="ECO:0000259" key="5">
    <source>
        <dbReference type="PROSITE" id="PS50931"/>
    </source>
</evidence>
<gene>
    <name evidence="6" type="ORF">N8I74_16825</name>
</gene>
<protein>
    <submittedName>
        <fullName evidence="6">LysR family transcriptional regulator</fullName>
    </submittedName>
</protein>
<dbReference type="PROSITE" id="PS50931">
    <property type="entry name" value="HTH_LYSR"/>
    <property type="match status" value="1"/>
</dbReference>
<dbReference type="InterPro" id="IPR000847">
    <property type="entry name" value="LysR_HTH_N"/>
</dbReference>
<dbReference type="InterPro" id="IPR036390">
    <property type="entry name" value="WH_DNA-bd_sf"/>
</dbReference>
<evidence type="ECO:0000256" key="3">
    <source>
        <dbReference type="ARBA" id="ARBA00023125"/>
    </source>
</evidence>
<keyword evidence="3" id="KW-0238">DNA-binding</keyword>
<reference evidence="6" key="1">
    <citation type="submission" date="2022-10" db="EMBL/GenBank/DDBJ databases">
        <title>Chitiniphilus purpureus sp. nov., a novel chitin-degrading bacterium isolated from crawfish pond sediment.</title>
        <authorList>
            <person name="Li K."/>
        </authorList>
    </citation>
    <scope>NUCLEOTIDE SEQUENCE</scope>
    <source>
        <strain evidence="6">CD1</strain>
    </source>
</reference>
<dbReference type="PANTHER" id="PTHR30537:SF5">
    <property type="entry name" value="HTH-TYPE TRANSCRIPTIONAL ACTIVATOR TTDR-RELATED"/>
    <property type="match status" value="1"/>
</dbReference>
<organism evidence="6 7">
    <name type="scientific">Chitiniphilus purpureus</name>
    <dbReference type="NCBI Taxonomy" id="2981137"/>
    <lineage>
        <taxon>Bacteria</taxon>
        <taxon>Pseudomonadati</taxon>
        <taxon>Pseudomonadota</taxon>
        <taxon>Betaproteobacteria</taxon>
        <taxon>Neisseriales</taxon>
        <taxon>Chitinibacteraceae</taxon>
        <taxon>Chitiniphilus</taxon>
    </lineage>
</organism>
<dbReference type="RefSeq" id="WP_263124314.1">
    <property type="nucleotide sequence ID" value="NZ_CP106753.1"/>
</dbReference>
<evidence type="ECO:0000256" key="1">
    <source>
        <dbReference type="ARBA" id="ARBA00009437"/>
    </source>
</evidence>
<feature type="domain" description="HTH lysR-type" evidence="5">
    <location>
        <begin position="1"/>
        <end position="59"/>
    </location>
</feature>
<keyword evidence="4" id="KW-0804">Transcription</keyword>
<dbReference type="InterPro" id="IPR005119">
    <property type="entry name" value="LysR_subst-bd"/>
</dbReference>
<dbReference type="PANTHER" id="PTHR30537">
    <property type="entry name" value="HTH-TYPE TRANSCRIPTIONAL REGULATOR"/>
    <property type="match status" value="1"/>
</dbReference>
<dbReference type="Pfam" id="PF03466">
    <property type="entry name" value="LysR_substrate"/>
    <property type="match status" value="1"/>
</dbReference>
<dbReference type="Gene3D" id="3.40.190.290">
    <property type="match status" value="1"/>
</dbReference>
<dbReference type="Pfam" id="PF00126">
    <property type="entry name" value="HTH_1"/>
    <property type="match status" value="1"/>
</dbReference>
<name>A0ABY6DMP1_9NEIS</name>
<evidence type="ECO:0000313" key="6">
    <source>
        <dbReference type="EMBL" id="UXY14963.1"/>
    </source>
</evidence>
<evidence type="ECO:0000256" key="4">
    <source>
        <dbReference type="ARBA" id="ARBA00023163"/>
    </source>
</evidence>
<dbReference type="InterPro" id="IPR036388">
    <property type="entry name" value="WH-like_DNA-bd_sf"/>
</dbReference>